<keyword evidence="1" id="KW-0472">Membrane</keyword>
<dbReference type="EMBL" id="CP158568">
    <property type="protein sequence ID" value="XBY46544.1"/>
    <property type="molecule type" value="Genomic_DNA"/>
</dbReference>
<name>A0AAU7XHH9_9HYPH</name>
<sequence length="200" mass="21588">MIPSFHTAMIIFHLAGLVLGVGGAIAVDLLLLRGAMLRRAGADLMDTVTFLSHLVSAGLAMLWVSGIVLTWRLYTIDPRVLGNEKIWAKVLIVSFLTIGAVNIHRNILPMVRARLGRPLLADLDNKTLARWAFAGALSINSWIFPVVLGVAREWNYVVPAGRILDAYTLSVLVTFVVLALGFVVGAERVGRDGRAGAAHA</sequence>
<evidence type="ECO:0000256" key="1">
    <source>
        <dbReference type="SAM" id="Phobius"/>
    </source>
</evidence>
<feature type="transmembrane region" description="Helical" evidence="1">
    <location>
        <begin position="128"/>
        <end position="151"/>
    </location>
</feature>
<gene>
    <name evidence="2" type="ORF">ABS361_10225</name>
</gene>
<feature type="transmembrane region" description="Helical" evidence="1">
    <location>
        <begin position="86"/>
        <end position="108"/>
    </location>
</feature>
<evidence type="ECO:0008006" key="3">
    <source>
        <dbReference type="Google" id="ProtNLM"/>
    </source>
</evidence>
<dbReference type="AlphaFoldDB" id="A0AAU7XHH9"/>
<feature type="transmembrane region" description="Helical" evidence="1">
    <location>
        <begin position="50"/>
        <end position="74"/>
    </location>
</feature>
<keyword evidence="1" id="KW-1133">Transmembrane helix</keyword>
<organism evidence="2">
    <name type="scientific">Methyloraptor flagellatus</name>
    <dbReference type="NCBI Taxonomy" id="3162530"/>
    <lineage>
        <taxon>Bacteria</taxon>
        <taxon>Pseudomonadati</taxon>
        <taxon>Pseudomonadota</taxon>
        <taxon>Alphaproteobacteria</taxon>
        <taxon>Hyphomicrobiales</taxon>
        <taxon>Ancalomicrobiaceae</taxon>
        <taxon>Methyloraptor</taxon>
    </lineage>
</organism>
<protein>
    <recommendedName>
        <fullName evidence="3">DUF2214 family protein</fullName>
    </recommendedName>
</protein>
<reference evidence="2" key="1">
    <citation type="submission" date="2024-06" db="EMBL/GenBank/DDBJ databases">
        <title>Methylostella associata gen. nov., sp. nov., a novel Ancalomicrobiaceae-affiliated facultatively methylotrophic bacteria that feed on methanotrophs of the genus Methylococcus.</title>
        <authorList>
            <person name="Saltykova V."/>
            <person name="Danilova O.V."/>
            <person name="Oshkin I.Y."/>
            <person name="Belova S.E."/>
            <person name="Pimenov N.V."/>
            <person name="Dedysh S.N."/>
        </authorList>
    </citation>
    <scope>NUCLEOTIDE SEQUENCE</scope>
    <source>
        <strain evidence="2">S20</strain>
    </source>
</reference>
<dbReference type="KEGG" id="mflg:ABS361_10225"/>
<proteinExistence type="predicted"/>
<dbReference type="RefSeq" id="WP_407051638.1">
    <property type="nucleotide sequence ID" value="NZ_CP158568.1"/>
</dbReference>
<feature type="transmembrane region" description="Helical" evidence="1">
    <location>
        <begin position="163"/>
        <end position="184"/>
    </location>
</feature>
<evidence type="ECO:0000313" key="2">
    <source>
        <dbReference type="EMBL" id="XBY46544.1"/>
    </source>
</evidence>
<keyword evidence="1" id="KW-0812">Transmembrane</keyword>
<accession>A0AAU7XHH9</accession>